<evidence type="ECO:0000256" key="1">
    <source>
        <dbReference type="SAM" id="MobiDB-lite"/>
    </source>
</evidence>
<keyword evidence="3" id="KW-1185">Reference proteome</keyword>
<evidence type="ECO:0000313" key="3">
    <source>
        <dbReference type="Proteomes" id="UP000324222"/>
    </source>
</evidence>
<comment type="caution">
    <text evidence="2">The sequence shown here is derived from an EMBL/GenBank/DDBJ whole genome shotgun (WGS) entry which is preliminary data.</text>
</comment>
<name>A0A5B7HFJ2_PORTR</name>
<sequence length="67" mass="7361">MKTRHGTEGVKDHPPPDHRPHTTHLLVTPTLPPSAHSAPPNSASSPLQESRSKKETVVSGFVVFLWF</sequence>
<evidence type="ECO:0000313" key="2">
    <source>
        <dbReference type="EMBL" id="MPC68913.1"/>
    </source>
</evidence>
<protein>
    <submittedName>
        <fullName evidence="2">Uncharacterized protein</fullName>
    </submittedName>
</protein>
<organism evidence="2 3">
    <name type="scientific">Portunus trituberculatus</name>
    <name type="common">Swimming crab</name>
    <name type="synonym">Neptunus trituberculatus</name>
    <dbReference type="NCBI Taxonomy" id="210409"/>
    <lineage>
        <taxon>Eukaryota</taxon>
        <taxon>Metazoa</taxon>
        <taxon>Ecdysozoa</taxon>
        <taxon>Arthropoda</taxon>
        <taxon>Crustacea</taxon>
        <taxon>Multicrustacea</taxon>
        <taxon>Malacostraca</taxon>
        <taxon>Eumalacostraca</taxon>
        <taxon>Eucarida</taxon>
        <taxon>Decapoda</taxon>
        <taxon>Pleocyemata</taxon>
        <taxon>Brachyura</taxon>
        <taxon>Eubrachyura</taxon>
        <taxon>Portunoidea</taxon>
        <taxon>Portunidae</taxon>
        <taxon>Portuninae</taxon>
        <taxon>Portunus</taxon>
    </lineage>
</organism>
<accession>A0A5B7HFJ2</accession>
<dbReference type="Proteomes" id="UP000324222">
    <property type="component" value="Unassembled WGS sequence"/>
</dbReference>
<dbReference type="AlphaFoldDB" id="A0A5B7HFJ2"/>
<dbReference type="EMBL" id="VSRR010028592">
    <property type="protein sequence ID" value="MPC68913.1"/>
    <property type="molecule type" value="Genomic_DNA"/>
</dbReference>
<feature type="compositionally biased region" description="Low complexity" evidence="1">
    <location>
        <begin position="23"/>
        <end position="46"/>
    </location>
</feature>
<proteinExistence type="predicted"/>
<gene>
    <name evidence="2" type="ORF">E2C01_063124</name>
</gene>
<feature type="compositionally biased region" description="Basic and acidic residues" evidence="1">
    <location>
        <begin position="1"/>
        <end position="20"/>
    </location>
</feature>
<reference evidence="2 3" key="1">
    <citation type="submission" date="2019-05" db="EMBL/GenBank/DDBJ databases">
        <title>Another draft genome of Portunus trituberculatus and its Hox gene families provides insights of decapod evolution.</title>
        <authorList>
            <person name="Jeong J.-H."/>
            <person name="Song I."/>
            <person name="Kim S."/>
            <person name="Choi T."/>
            <person name="Kim D."/>
            <person name="Ryu S."/>
            <person name="Kim W."/>
        </authorList>
    </citation>
    <scope>NUCLEOTIDE SEQUENCE [LARGE SCALE GENOMIC DNA]</scope>
    <source>
        <tissue evidence="2">Muscle</tissue>
    </source>
</reference>
<feature type="region of interest" description="Disordered" evidence="1">
    <location>
        <begin position="1"/>
        <end position="55"/>
    </location>
</feature>